<evidence type="ECO:0000313" key="2">
    <source>
        <dbReference type="Proteomes" id="UP000297318"/>
    </source>
</evidence>
<gene>
    <name evidence="1" type="ORF">SERN_0954</name>
</gene>
<evidence type="ECO:0008006" key="3">
    <source>
        <dbReference type="Google" id="ProtNLM"/>
    </source>
</evidence>
<dbReference type="InterPro" id="IPR027417">
    <property type="entry name" value="P-loop_NTPase"/>
</dbReference>
<dbReference type="OrthoDB" id="5019413at2"/>
<protein>
    <recommendedName>
        <fullName evidence="3">Nucleoside kinase</fullName>
    </recommendedName>
</protein>
<sequence>MGATNFLVEGVSGTGKTAVCRELQRRGIHAVNGDRDLAYQGDPHTGAATATHDHEHHIWDLARARALIADRSHPATYLCGGARNVAQLVAELDAVLILEVDKETLVRRLDERPRDEWGHDPEERELVLRLHRTREDVPRTGIVVDATPPLTEVVDTILRLSRAITPR</sequence>
<comment type="caution">
    <text evidence="1">The sequence shown here is derived from an EMBL/GenBank/DDBJ whole genome shotgun (WGS) entry which is preliminary data.</text>
</comment>
<dbReference type="Proteomes" id="UP000297318">
    <property type="component" value="Unassembled WGS sequence"/>
</dbReference>
<proteinExistence type="predicted"/>
<dbReference type="RefSeq" id="WP_135848903.1">
    <property type="nucleotide sequence ID" value="NZ_RHPJ01000001.1"/>
</dbReference>
<dbReference type="AlphaFoldDB" id="A0A4Z1E7S3"/>
<dbReference type="Gene3D" id="3.40.50.300">
    <property type="entry name" value="P-loop containing nucleotide triphosphate hydrolases"/>
    <property type="match status" value="1"/>
</dbReference>
<dbReference type="Pfam" id="PF13238">
    <property type="entry name" value="AAA_18"/>
    <property type="match status" value="1"/>
</dbReference>
<evidence type="ECO:0000313" key="1">
    <source>
        <dbReference type="EMBL" id="TGO06762.1"/>
    </source>
</evidence>
<organism evidence="1 2">
    <name type="scientific">Serinibacter arcticus</name>
    <dbReference type="NCBI Taxonomy" id="1655435"/>
    <lineage>
        <taxon>Bacteria</taxon>
        <taxon>Bacillati</taxon>
        <taxon>Actinomycetota</taxon>
        <taxon>Actinomycetes</taxon>
        <taxon>Micrococcales</taxon>
        <taxon>Beutenbergiaceae</taxon>
        <taxon>Serinibacter</taxon>
    </lineage>
</organism>
<dbReference type="SUPFAM" id="SSF52540">
    <property type="entry name" value="P-loop containing nucleoside triphosphate hydrolases"/>
    <property type="match status" value="1"/>
</dbReference>
<keyword evidence="2" id="KW-1185">Reference proteome</keyword>
<dbReference type="EMBL" id="RHPJ01000001">
    <property type="protein sequence ID" value="TGO06762.1"/>
    <property type="molecule type" value="Genomic_DNA"/>
</dbReference>
<accession>A0A4Z1E7S3</accession>
<reference evidence="1 2" key="1">
    <citation type="submission" date="2018-11" db="EMBL/GenBank/DDBJ databases">
        <title>Complete genome sequencing of the Actinobacteria Serinibacter sp. K3-2.</title>
        <authorList>
            <person name="Rakitin A.L."/>
            <person name="Beletsky A.V."/>
            <person name="Mardanov A.V."/>
            <person name="Ravin N.V."/>
            <person name="Gromova A.S."/>
            <person name="Filippova S.N."/>
            <person name="Gal'Chenko V.F."/>
        </authorList>
    </citation>
    <scope>NUCLEOTIDE SEQUENCE [LARGE SCALE GENOMIC DNA]</scope>
    <source>
        <strain evidence="1 2">K3-2</strain>
    </source>
</reference>
<name>A0A4Z1E7S3_9MICO</name>